<feature type="transmembrane region" description="Helical" evidence="2">
    <location>
        <begin position="6"/>
        <end position="23"/>
    </location>
</feature>
<evidence type="ECO:0000313" key="4">
    <source>
        <dbReference type="Proteomes" id="UP000682951"/>
    </source>
</evidence>
<evidence type="ECO:0000256" key="1">
    <source>
        <dbReference type="SAM" id="Coils"/>
    </source>
</evidence>
<keyword evidence="2" id="KW-0812">Transmembrane</keyword>
<dbReference type="EMBL" id="JAGSSW010000009">
    <property type="protein sequence ID" value="MBR8464573.1"/>
    <property type="molecule type" value="Genomic_DNA"/>
</dbReference>
<feature type="coiled-coil region" evidence="1">
    <location>
        <begin position="20"/>
        <end position="50"/>
    </location>
</feature>
<comment type="caution">
    <text evidence="3">The sequence shown here is derived from an EMBL/GenBank/DDBJ whole genome shotgun (WGS) entry which is preliminary data.</text>
</comment>
<keyword evidence="4" id="KW-1185">Reference proteome</keyword>
<protein>
    <recommendedName>
        <fullName evidence="5">Flagellar biosynthesis protein</fullName>
    </recommendedName>
</protein>
<keyword evidence="1" id="KW-0175">Coiled coil</keyword>
<keyword evidence="2" id="KW-0472">Membrane</keyword>
<organism evidence="3 4">
    <name type="scientific">Campylobacter anatolicus</name>
    <dbReference type="NCBI Taxonomy" id="2829105"/>
    <lineage>
        <taxon>Bacteria</taxon>
        <taxon>Pseudomonadati</taxon>
        <taxon>Campylobacterota</taxon>
        <taxon>Epsilonproteobacteria</taxon>
        <taxon>Campylobacterales</taxon>
        <taxon>Campylobacteraceae</taxon>
        <taxon>Campylobacter</taxon>
    </lineage>
</organism>
<sequence>MQFLPWVIILALIYIMYFIMVRYEKRIVTLSKLIEQNNEKIKENRELINHNRSLIEQNKKQSKDINLED</sequence>
<evidence type="ECO:0008006" key="5">
    <source>
        <dbReference type="Google" id="ProtNLM"/>
    </source>
</evidence>
<keyword evidence="2" id="KW-1133">Transmembrane helix</keyword>
<evidence type="ECO:0000256" key="2">
    <source>
        <dbReference type="SAM" id="Phobius"/>
    </source>
</evidence>
<gene>
    <name evidence="3" type="ORF">KDD93_08380</name>
</gene>
<evidence type="ECO:0000313" key="3">
    <source>
        <dbReference type="EMBL" id="MBR8464573.1"/>
    </source>
</evidence>
<accession>A0ABS5HJY3</accession>
<reference evidence="3 4" key="1">
    <citation type="submission" date="2021-04" db="EMBL/GenBank/DDBJ databases">
        <title>Molecular and phenotypic characterization and identification of bacterial isolates recovered from the Anatolian ground squirrels (Spermophilus xanthoprymnus) and which have the potential to form a new species in the Campylobacter genus.</title>
        <authorList>
            <person name="Aydin F."/>
            <person name="Abay S."/>
            <person name="Kayman T."/>
            <person name="Karakaya E."/>
            <person name="Mustak H.K."/>
            <person name="Mustak I.B."/>
            <person name="Bilgin N."/>
            <person name="Duzler A."/>
            <person name="Sahin O."/>
            <person name="Guran O."/>
            <person name="Saticioglu I.B."/>
        </authorList>
    </citation>
    <scope>NUCLEOTIDE SEQUENCE [LARGE SCALE GENOMIC DNA]</scope>
    <source>
        <strain evidence="4">faydin-G24</strain>
    </source>
</reference>
<proteinExistence type="predicted"/>
<name>A0ABS5HJY3_9BACT</name>
<dbReference type="RefSeq" id="WP_212140925.1">
    <property type="nucleotide sequence ID" value="NZ_JAGSSW010000009.1"/>
</dbReference>
<dbReference type="Proteomes" id="UP000682951">
    <property type="component" value="Unassembled WGS sequence"/>
</dbReference>